<dbReference type="KEGG" id="nas:GCU68_16705"/>
<protein>
    <submittedName>
        <fullName evidence="2">Transcriptional regulator</fullName>
    </submittedName>
</protein>
<dbReference type="OrthoDB" id="161697at2157"/>
<accession>A0A5P9P8W3</accession>
<evidence type="ECO:0000256" key="1">
    <source>
        <dbReference type="SAM" id="MobiDB-lite"/>
    </source>
</evidence>
<gene>
    <name evidence="2" type="ORF">GCU68_16705</name>
</gene>
<feature type="region of interest" description="Disordered" evidence="1">
    <location>
        <begin position="1"/>
        <end position="27"/>
    </location>
</feature>
<keyword evidence="3" id="KW-1185">Reference proteome</keyword>
<dbReference type="Proteomes" id="UP000326170">
    <property type="component" value="Plasmid unnamed1"/>
</dbReference>
<dbReference type="AlphaFoldDB" id="A0A5P9P8W3"/>
<feature type="compositionally biased region" description="Basic and acidic residues" evidence="1">
    <location>
        <begin position="1"/>
        <end position="13"/>
    </location>
</feature>
<name>A0A5P9P8W3_9EURY</name>
<reference evidence="2 3" key="1">
    <citation type="journal article" date="2007" name="Int. J. Syst. Evol. Microbiol.">
        <title>Natronorubrum sulfidifaciens sp. nov., an extremely haloalkaliphilic archaeon isolated from Aiding salt lake in Xin-Jiang, China.</title>
        <authorList>
            <person name="Cui H.L."/>
            <person name="Tohty D."/>
            <person name="Liu H.C."/>
            <person name="Liu S.J."/>
            <person name="Oren A."/>
            <person name="Zhou P.J."/>
        </authorList>
    </citation>
    <scope>NUCLEOTIDE SEQUENCE [LARGE SCALE GENOMIC DNA]</scope>
    <source>
        <strain evidence="2 3">7-3</strain>
        <plasmid evidence="2">unnamed1</plasmid>
    </source>
</reference>
<evidence type="ECO:0000313" key="3">
    <source>
        <dbReference type="Proteomes" id="UP000326170"/>
    </source>
</evidence>
<geneLocation type="plasmid" evidence="2 3">
    <name>unnamed1</name>
</geneLocation>
<organism evidence="2 3">
    <name type="scientific">Natronorubrum aibiense</name>
    <dbReference type="NCBI Taxonomy" id="348826"/>
    <lineage>
        <taxon>Archaea</taxon>
        <taxon>Methanobacteriati</taxon>
        <taxon>Methanobacteriota</taxon>
        <taxon>Stenosarchaea group</taxon>
        <taxon>Halobacteria</taxon>
        <taxon>Halobacteriales</taxon>
        <taxon>Natrialbaceae</taxon>
        <taxon>Natronorubrum</taxon>
    </lineage>
</organism>
<sequence length="83" mass="9334">MVELLDRSPRADGGEPLPELTGDSAKGSEMMVTHNHLPRLAEADFIVWDQETDEVAKGPRFEEIRPLLELIDSHAGELPEEWI</sequence>
<evidence type="ECO:0000313" key="2">
    <source>
        <dbReference type="EMBL" id="QFU84563.1"/>
    </source>
</evidence>
<keyword evidence="2" id="KW-0614">Plasmid</keyword>
<dbReference type="EMBL" id="CP045489">
    <property type="protein sequence ID" value="QFU84563.1"/>
    <property type="molecule type" value="Genomic_DNA"/>
</dbReference>
<proteinExistence type="predicted"/>